<reference evidence="1" key="1">
    <citation type="submission" date="2022-02" db="EMBL/GenBank/DDBJ databases">
        <title>Plant Genome Project.</title>
        <authorList>
            <person name="Zhang R.-G."/>
        </authorList>
    </citation>
    <scope>NUCLEOTIDE SEQUENCE</scope>
    <source>
        <strain evidence="1">AT1</strain>
    </source>
</reference>
<organism evidence="1 2">
    <name type="scientific">Rhododendron molle</name>
    <name type="common">Chinese azalea</name>
    <name type="synonym">Azalea mollis</name>
    <dbReference type="NCBI Taxonomy" id="49168"/>
    <lineage>
        <taxon>Eukaryota</taxon>
        <taxon>Viridiplantae</taxon>
        <taxon>Streptophyta</taxon>
        <taxon>Embryophyta</taxon>
        <taxon>Tracheophyta</taxon>
        <taxon>Spermatophyta</taxon>
        <taxon>Magnoliopsida</taxon>
        <taxon>eudicotyledons</taxon>
        <taxon>Gunneridae</taxon>
        <taxon>Pentapetalae</taxon>
        <taxon>asterids</taxon>
        <taxon>Ericales</taxon>
        <taxon>Ericaceae</taxon>
        <taxon>Ericoideae</taxon>
        <taxon>Rhodoreae</taxon>
        <taxon>Rhododendron</taxon>
    </lineage>
</organism>
<gene>
    <name evidence="1" type="ORF">RHMOL_Rhmol12G0102100</name>
</gene>
<keyword evidence="2" id="KW-1185">Reference proteome</keyword>
<accession>A0ACC0LHP4</accession>
<comment type="caution">
    <text evidence="1">The sequence shown here is derived from an EMBL/GenBank/DDBJ whole genome shotgun (WGS) entry which is preliminary data.</text>
</comment>
<dbReference type="EMBL" id="CM046399">
    <property type="protein sequence ID" value="KAI8527796.1"/>
    <property type="molecule type" value="Genomic_DNA"/>
</dbReference>
<protein>
    <submittedName>
        <fullName evidence="1">Uncharacterized protein</fullName>
    </submittedName>
</protein>
<evidence type="ECO:0000313" key="1">
    <source>
        <dbReference type="EMBL" id="KAI8527796.1"/>
    </source>
</evidence>
<evidence type="ECO:0000313" key="2">
    <source>
        <dbReference type="Proteomes" id="UP001062846"/>
    </source>
</evidence>
<proteinExistence type="predicted"/>
<dbReference type="Proteomes" id="UP001062846">
    <property type="component" value="Chromosome 12"/>
</dbReference>
<sequence>MLKKFKGVPSSSLSSQDICNRNSLLIKQAHKFMEVGDNLGIIYHGGEREIIKNYIEMEVEDDEISDKELEAIVDGYDDLEGSASISLEF</sequence>
<name>A0ACC0LHP4_RHOML</name>